<sequence length="1038" mass="117361">MTKRQDESDDDISITSTAVSSQASEYDVEAILAEHRFPHGRRYLVKWANYPEWRSTWEPAESFTTEETLVDWERRKKQIADGELEAYDVGNWERKNLEHQEEKEEKRRRRDARRKQLGLPTKGPISESSTPRDSSSVSARQQSTRTPPTYTPSIRSLPSKKQHVVAKQPPVLFGSGQKPKPALAPASATPRSKDALEATKWFSHLSTRRKHEKAKFREPDPDINQLELVRPSDWSSKTPLHLLKSGSCQFSPSVDQAREVVQTVTDQSVSHTEADLPDGPAHLPDPPTGPSNHDRIKHDRRDRSDQDIPELPSRVPGPHAKFVSGRFCNPGEVLVYMYYGPDKRAIGPARLCGLSHMSAKRLIASKAGPYIEVWFQHLCTLEDYEILCFNSRSRHRTYCNGWIQGFNDTESKIYSMAQELEQGDLLAIFPGNQGTPHNVLLAYPSNSLKLESLSDGYFRKKPDTFLNLVVRDPLKSLEFIDRLPSRTRADDRWTDTRRQDSVVRNSPEQKLPGGGCDGIEDVDDASMSISSTEQENTSTEQQPKEVAIETKLDSSPRPLGFFTAEKHTREIETPVKSDHRRELLGLQSEEICSPAKPDSLQKHLEPASAEANKEFAGEVRGEPMDIDDQHSSASASGEQDLINALATADLESLFEKTFGVSYETLVTVNAADKVQRAEAFFLLYGSEALQKEFLVLQAFLNKHNPVIYTWQQKDDWEKFARAVQVGVVLFHESFIDFHKLPFFQNLINKSINFWSVSLAKPLEYAGHPSYFQRIFPHGGAILMTEDVMIHDPQATIVILGWFADFIKKKYPGNWKIMFRPAILDWLLQQSETADESAHGVWPTIYRLVLKCCGVPAYDTPPGELSSGAHDDYLESNAISPPSLPGYGSRTEADNPDIPKGLTQDQRNADHLIEFFAGWGLVHRHRYRRLIVVTQTKPIRRWDEWQHIEVKWGGKKFMEAFKIDYKHYWSKATAAPSSSSATSSSRPATPGDSRGPSDSYTPRTPKIRASSMSGNRDMDGASYYGRLPGRVPSYPDPYK</sequence>
<evidence type="ECO:0000313" key="4">
    <source>
        <dbReference type="EMBL" id="GKZ18563.1"/>
    </source>
</evidence>
<dbReference type="Gene3D" id="2.40.50.40">
    <property type="match status" value="1"/>
</dbReference>
<feature type="compositionally biased region" description="Basic and acidic residues" evidence="2">
    <location>
        <begin position="292"/>
        <end position="306"/>
    </location>
</feature>
<name>A0A9W5YLB8_9EURO</name>
<gene>
    <name evidence="4" type="ORF">AbraCBS73388_001489</name>
</gene>
<dbReference type="CDD" id="cd18966">
    <property type="entry name" value="chromodomain"/>
    <property type="match status" value="1"/>
</dbReference>
<accession>A0A9W5YLB8</accession>
<feature type="compositionally biased region" description="Basic and acidic residues" evidence="2">
    <location>
        <begin position="91"/>
        <end position="105"/>
    </location>
</feature>
<dbReference type="AlphaFoldDB" id="A0A9W5YLB8"/>
<feature type="region of interest" description="Disordered" evidence="2">
    <location>
        <begin position="87"/>
        <end position="194"/>
    </location>
</feature>
<dbReference type="InterPro" id="IPR000953">
    <property type="entry name" value="Chromo/chromo_shadow_dom"/>
</dbReference>
<evidence type="ECO:0000256" key="1">
    <source>
        <dbReference type="ARBA" id="ARBA00011353"/>
    </source>
</evidence>
<evidence type="ECO:0000256" key="2">
    <source>
        <dbReference type="SAM" id="MobiDB-lite"/>
    </source>
</evidence>
<evidence type="ECO:0000313" key="5">
    <source>
        <dbReference type="Proteomes" id="UP001143548"/>
    </source>
</evidence>
<reference evidence="4" key="1">
    <citation type="submission" date="2022-07" db="EMBL/GenBank/DDBJ databases">
        <title>Taxonomy of Aspergillus series Nigri: significant species reduction supported by multi-species coalescent approaches.</title>
        <authorList>
            <person name="Bian C."/>
            <person name="Kusuya Y."/>
            <person name="Sklenar F."/>
            <person name="D'hooge E."/>
            <person name="Yaguchi T."/>
            <person name="Takahashi H."/>
            <person name="Hubka V."/>
        </authorList>
    </citation>
    <scope>NUCLEOTIDE SEQUENCE</scope>
    <source>
        <strain evidence="4">CBS 733.88</strain>
    </source>
</reference>
<dbReference type="GO" id="GO:0006338">
    <property type="term" value="P:chromatin remodeling"/>
    <property type="evidence" value="ECO:0007669"/>
    <property type="project" value="UniProtKB-ARBA"/>
</dbReference>
<feature type="region of interest" description="Disordered" evidence="2">
    <location>
        <begin position="264"/>
        <end position="317"/>
    </location>
</feature>
<organism evidence="4 5">
    <name type="scientific">Aspergillus brasiliensis</name>
    <dbReference type="NCBI Taxonomy" id="319629"/>
    <lineage>
        <taxon>Eukaryota</taxon>
        <taxon>Fungi</taxon>
        <taxon>Dikarya</taxon>
        <taxon>Ascomycota</taxon>
        <taxon>Pezizomycotina</taxon>
        <taxon>Eurotiomycetes</taxon>
        <taxon>Eurotiomycetidae</taxon>
        <taxon>Eurotiales</taxon>
        <taxon>Aspergillaceae</taxon>
        <taxon>Aspergillus</taxon>
        <taxon>Aspergillus subgen. Circumdati</taxon>
    </lineage>
</organism>
<dbReference type="InterPro" id="IPR023780">
    <property type="entry name" value="Chromo_domain"/>
</dbReference>
<dbReference type="SUPFAM" id="SSF54160">
    <property type="entry name" value="Chromo domain-like"/>
    <property type="match status" value="1"/>
</dbReference>
<dbReference type="EMBL" id="BROQ01000012">
    <property type="protein sequence ID" value="GKZ18563.1"/>
    <property type="molecule type" value="Genomic_DNA"/>
</dbReference>
<dbReference type="Proteomes" id="UP001143548">
    <property type="component" value="Unassembled WGS sequence"/>
</dbReference>
<comment type="subunit">
    <text evidence="1">Component of the NuA4 histone acetyltransferase complex.</text>
</comment>
<comment type="caution">
    <text evidence="4">The sequence shown here is derived from an EMBL/GenBank/DDBJ whole genome shotgun (WGS) entry which is preliminary data.</text>
</comment>
<feature type="region of interest" description="Disordered" evidence="2">
    <location>
        <begin position="1"/>
        <end position="24"/>
    </location>
</feature>
<evidence type="ECO:0000259" key="3">
    <source>
        <dbReference type="PROSITE" id="PS50013"/>
    </source>
</evidence>
<feature type="region of interest" description="Disordered" evidence="2">
    <location>
        <begin position="490"/>
        <end position="523"/>
    </location>
</feature>
<feature type="compositionally biased region" description="Basic and acidic residues" evidence="2">
    <location>
        <begin position="490"/>
        <end position="501"/>
    </location>
</feature>
<dbReference type="SMART" id="SM00298">
    <property type="entry name" value="CHROMO"/>
    <property type="match status" value="1"/>
</dbReference>
<dbReference type="Pfam" id="PF00385">
    <property type="entry name" value="Chromo"/>
    <property type="match status" value="1"/>
</dbReference>
<feature type="compositionally biased region" description="Basic residues" evidence="2">
    <location>
        <begin position="106"/>
        <end position="116"/>
    </location>
</feature>
<feature type="domain" description="Chromo" evidence="3">
    <location>
        <begin position="26"/>
        <end position="84"/>
    </location>
</feature>
<dbReference type="PROSITE" id="PS50013">
    <property type="entry name" value="CHROMO_2"/>
    <property type="match status" value="1"/>
</dbReference>
<feature type="region of interest" description="Disordered" evidence="2">
    <location>
        <begin position="974"/>
        <end position="1038"/>
    </location>
</feature>
<dbReference type="InterPro" id="IPR016197">
    <property type="entry name" value="Chromo-like_dom_sf"/>
</dbReference>
<feature type="compositionally biased region" description="Low complexity" evidence="2">
    <location>
        <begin position="974"/>
        <end position="989"/>
    </location>
</feature>
<feature type="compositionally biased region" description="Polar residues" evidence="2">
    <location>
        <begin position="126"/>
        <end position="156"/>
    </location>
</feature>
<proteinExistence type="predicted"/>
<protein>
    <recommendedName>
        <fullName evidence="3">Chromo domain-containing protein</fullName>
    </recommendedName>
</protein>